<comment type="cofactor">
    <cofactor evidence="1">
        <name>Zn(2+)</name>
        <dbReference type="ChEBI" id="CHEBI:29105"/>
    </cofactor>
</comment>
<evidence type="ECO:0000259" key="9">
    <source>
        <dbReference type="PROSITE" id="PS52035"/>
    </source>
</evidence>
<keyword evidence="6" id="KW-0862">Zinc</keyword>
<dbReference type="AlphaFoldDB" id="A0A9P9YBZ5"/>
<dbReference type="EMBL" id="JAMKOV010000079">
    <property type="protein sequence ID" value="KAI8034182.1"/>
    <property type="molecule type" value="Genomic_DNA"/>
</dbReference>
<dbReference type="FunFam" id="2.60.40.1120:FF:000015">
    <property type="entry name" value="carboxypeptidase D isoform X4"/>
    <property type="match status" value="1"/>
</dbReference>
<dbReference type="PANTHER" id="PTHR11532:SF84">
    <property type="entry name" value="CARBOXYPEPTIDASE M"/>
    <property type="match status" value="1"/>
</dbReference>
<comment type="similarity">
    <text evidence="2 8">Belongs to the peptidase M14 family.</text>
</comment>
<dbReference type="PROSITE" id="PS52035">
    <property type="entry name" value="PEPTIDASE_M14"/>
    <property type="match status" value="1"/>
</dbReference>
<dbReference type="InterPro" id="IPR057247">
    <property type="entry name" value="CARBOXYPEPT_ZN_2"/>
</dbReference>
<dbReference type="InterPro" id="IPR008969">
    <property type="entry name" value="CarboxyPept-like_regulatory"/>
</dbReference>
<dbReference type="PANTHER" id="PTHR11532">
    <property type="entry name" value="PROTEASE M14 CARBOXYPEPTIDASE"/>
    <property type="match status" value="1"/>
</dbReference>
<dbReference type="Pfam" id="PF00246">
    <property type="entry name" value="Peptidase_M14"/>
    <property type="match status" value="1"/>
</dbReference>
<keyword evidence="7" id="KW-0325">Glycoprotein</keyword>
<keyword evidence="11" id="KW-1185">Reference proteome</keyword>
<dbReference type="GO" id="GO:0006518">
    <property type="term" value="P:peptide metabolic process"/>
    <property type="evidence" value="ECO:0007669"/>
    <property type="project" value="TreeGrafter"/>
</dbReference>
<dbReference type="InterPro" id="IPR000834">
    <property type="entry name" value="Peptidase_M14"/>
</dbReference>
<feature type="active site" description="Proton donor/acceptor" evidence="8">
    <location>
        <position position="440"/>
    </location>
</feature>
<dbReference type="GO" id="GO:0016485">
    <property type="term" value="P:protein processing"/>
    <property type="evidence" value="ECO:0007669"/>
    <property type="project" value="TreeGrafter"/>
</dbReference>
<keyword evidence="3" id="KW-0121">Carboxypeptidase</keyword>
<dbReference type="PROSITE" id="PS00133">
    <property type="entry name" value="CARBOXYPEPT_ZN_2"/>
    <property type="match status" value="1"/>
</dbReference>
<dbReference type="InterPro" id="IPR057246">
    <property type="entry name" value="CARBOXYPEPT_ZN_1"/>
</dbReference>
<proteinExistence type="inferred from homology"/>
<keyword evidence="5" id="KW-0378">Hydrolase</keyword>
<dbReference type="GO" id="GO:0005615">
    <property type="term" value="C:extracellular space"/>
    <property type="evidence" value="ECO:0007669"/>
    <property type="project" value="TreeGrafter"/>
</dbReference>
<evidence type="ECO:0000256" key="6">
    <source>
        <dbReference type="ARBA" id="ARBA00022833"/>
    </source>
</evidence>
<dbReference type="Gene3D" id="2.60.40.1120">
    <property type="entry name" value="Carboxypeptidase-like, regulatory domain"/>
    <property type="match status" value="1"/>
</dbReference>
<name>A0A9P9YBZ5_9MUSC</name>
<accession>A0A9P9YBZ5</accession>
<dbReference type="CDD" id="cd03858">
    <property type="entry name" value="M14_CP_N-E_like"/>
    <property type="match status" value="1"/>
</dbReference>
<dbReference type="CDD" id="cd11308">
    <property type="entry name" value="Peptidase_M14NE-CP-C_like"/>
    <property type="match status" value="1"/>
</dbReference>
<evidence type="ECO:0000256" key="2">
    <source>
        <dbReference type="ARBA" id="ARBA00005988"/>
    </source>
</evidence>
<dbReference type="Pfam" id="PF13620">
    <property type="entry name" value="CarboxypepD_reg"/>
    <property type="match status" value="1"/>
</dbReference>
<evidence type="ECO:0000256" key="7">
    <source>
        <dbReference type="ARBA" id="ARBA00023180"/>
    </source>
</evidence>
<organism evidence="10 11">
    <name type="scientific">Drosophila gunungcola</name>
    <name type="common">fruit fly</name>
    <dbReference type="NCBI Taxonomy" id="103775"/>
    <lineage>
        <taxon>Eukaryota</taxon>
        <taxon>Metazoa</taxon>
        <taxon>Ecdysozoa</taxon>
        <taxon>Arthropoda</taxon>
        <taxon>Hexapoda</taxon>
        <taxon>Insecta</taxon>
        <taxon>Pterygota</taxon>
        <taxon>Neoptera</taxon>
        <taxon>Endopterygota</taxon>
        <taxon>Diptera</taxon>
        <taxon>Brachycera</taxon>
        <taxon>Muscomorpha</taxon>
        <taxon>Ephydroidea</taxon>
        <taxon>Drosophilidae</taxon>
        <taxon>Drosophila</taxon>
        <taxon>Sophophora</taxon>
    </lineage>
</organism>
<keyword evidence="3" id="KW-0645">Protease</keyword>
<evidence type="ECO:0000313" key="10">
    <source>
        <dbReference type="EMBL" id="KAI8034182.1"/>
    </source>
</evidence>
<evidence type="ECO:0000256" key="4">
    <source>
        <dbReference type="ARBA" id="ARBA00022723"/>
    </source>
</evidence>
<dbReference type="GO" id="GO:0004181">
    <property type="term" value="F:metallocarboxypeptidase activity"/>
    <property type="evidence" value="ECO:0007669"/>
    <property type="project" value="InterPro"/>
</dbReference>
<dbReference type="Gene3D" id="3.40.630.10">
    <property type="entry name" value="Zn peptidases"/>
    <property type="match status" value="2"/>
</dbReference>
<feature type="domain" description="Peptidase M14" evidence="9">
    <location>
        <begin position="97"/>
        <end position="470"/>
    </location>
</feature>
<reference evidence="10" key="1">
    <citation type="journal article" date="2023" name="Genome Biol. Evol.">
        <title>Long-read-based Genome Assembly of Drosophila gunungcola Reveals Fewer Chemosensory Genes in Flower-breeding Species.</title>
        <authorList>
            <person name="Negi A."/>
            <person name="Liao B.Y."/>
            <person name="Yeh S.D."/>
        </authorList>
    </citation>
    <scope>NUCLEOTIDE SEQUENCE</scope>
    <source>
        <strain evidence="10">Sukarami</strain>
    </source>
</reference>
<evidence type="ECO:0000313" key="11">
    <source>
        <dbReference type="Proteomes" id="UP001059596"/>
    </source>
</evidence>
<evidence type="ECO:0000256" key="1">
    <source>
        <dbReference type="ARBA" id="ARBA00001947"/>
    </source>
</evidence>
<evidence type="ECO:0000256" key="3">
    <source>
        <dbReference type="ARBA" id="ARBA00022645"/>
    </source>
</evidence>
<protein>
    <recommendedName>
        <fullName evidence="9">Peptidase M14 domain-containing protein</fullName>
    </recommendedName>
</protein>
<evidence type="ECO:0000256" key="5">
    <source>
        <dbReference type="ARBA" id="ARBA00022801"/>
    </source>
</evidence>
<dbReference type="Proteomes" id="UP001059596">
    <property type="component" value="Unassembled WGS sequence"/>
</dbReference>
<evidence type="ECO:0000256" key="8">
    <source>
        <dbReference type="PROSITE-ProRule" id="PRU01379"/>
    </source>
</evidence>
<keyword evidence="4" id="KW-0479">Metal-binding</keyword>
<gene>
    <name evidence="10" type="ORF">M5D96_013033</name>
</gene>
<dbReference type="GO" id="GO:0008270">
    <property type="term" value="F:zinc ion binding"/>
    <property type="evidence" value="ECO:0007669"/>
    <property type="project" value="InterPro"/>
</dbReference>
<dbReference type="InterPro" id="IPR050753">
    <property type="entry name" value="Peptidase_M14_domain"/>
</dbReference>
<dbReference type="PRINTS" id="PR00765">
    <property type="entry name" value="CRBOXYPTASEA"/>
</dbReference>
<sequence length="621" mass="68841">MVCPTASFDHSQTRRRPIRTMILRTPFAGHQLLQLLPSVLLLLPLLPLILLLLVRPSDAKTPSLGDQLQMQHHQMAAEPGLPEPRAYMPDAQHLDFVYHDHEELTRFLRATSARYPNLTALYSIGKSIQGRDLWVMVVSSSPYEHMVGKPDVKYVGNIHGNEPVGREMLLHLIQYFVTSYSSDQYVKWLLDNTRIHILPTMNPDGYAVSKEGTCDGGQGRYNARGFDLNRNFPDYFKQNNKRGQPETDSVKDWISKIQFVLSGSLHGGALVASYPYDNTPNSSNLRSSAAGRDPIDKAHSVLSHQYGCSKGSAVHPPCARVSPRDPILNDPSNRVCFSFRSVPYRSVPFCSVPFRQTCPLGAVFQTYSAAPSLTPDDDVFKHLSLVYARNHAKMSRGVACKSATPAFENGITNGAAWYPLTGGMQDYNYVWYGCMEITLEISCCKFPPAYELKKYWEDNQLSLIKFLAEAHRGVQGFVFDPAGMPIERASIKIKGRDVGFQTTKYGEFWRILLPGYYKVEVFAEGFAPREVEFVIVEQHPTLLNVTLQPSKRIEGIGAMGAAGVPIGGAGVMGPGGLYRPIPAPQHYRPPVPPYAGAASSDSGIFSTISNGLNSLYSNIFG</sequence>
<dbReference type="PROSITE" id="PS00132">
    <property type="entry name" value="CARBOXYPEPT_ZN_1"/>
    <property type="match status" value="1"/>
</dbReference>
<dbReference type="SMART" id="SM00631">
    <property type="entry name" value="Zn_pept"/>
    <property type="match status" value="1"/>
</dbReference>
<dbReference type="SUPFAM" id="SSF49464">
    <property type="entry name" value="Carboxypeptidase regulatory domain-like"/>
    <property type="match status" value="1"/>
</dbReference>
<dbReference type="SUPFAM" id="SSF53187">
    <property type="entry name" value="Zn-dependent exopeptidases"/>
    <property type="match status" value="1"/>
</dbReference>
<comment type="caution">
    <text evidence="10">The sequence shown here is derived from an EMBL/GenBank/DDBJ whole genome shotgun (WGS) entry which is preliminary data.</text>
</comment>